<dbReference type="GO" id="GO:0016887">
    <property type="term" value="F:ATP hydrolysis activity"/>
    <property type="evidence" value="ECO:0007669"/>
    <property type="project" value="InterPro"/>
</dbReference>
<dbReference type="InterPro" id="IPR003439">
    <property type="entry name" value="ABC_transporter-like_ATP-bd"/>
</dbReference>
<feature type="compositionally biased region" description="Low complexity" evidence="10">
    <location>
        <begin position="1076"/>
        <end position="1091"/>
    </location>
</feature>
<dbReference type="CDD" id="cd03253">
    <property type="entry name" value="ABCC_ATM1_transporter"/>
    <property type="match status" value="1"/>
</dbReference>
<keyword evidence="5" id="KW-0999">Mitochondrion inner membrane</keyword>
<dbReference type="GO" id="GO:0005524">
    <property type="term" value="F:ATP binding"/>
    <property type="evidence" value="ECO:0007669"/>
    <property type="project" value="UniProtKB-KW"/>
</dbReference>
<reference evidence="14 15" key="1">
    <citation type="journal article" date="2020" name="ISME J.">
        <title>Uncovering the hidden diversity of litter-decomposition mechanisms in mushroom-forming fungi.</title>
        <authorList>
            <person name="Floudas D."/>
            <person name="Bentzer J."/>
            <person name="Ahren D."/>
            <person name="Johansson T."/>
            <person name="Persson P."/>
            <person name="Tunlid A."/>
        </authorList>
    </citation>
    <scope>NUCLEOTIDE SEQUENCE [LARGE SCALE GENOMIC DNA]</scope>
    <source>
        <strain evidence="14 15">CBS 175.51</strain>
    </source>
</reference>
<evidence type="ECO:0000256" key="10">
    <source>
        <dbReference type="SAM" id="MobiDB-lite"/>
    </source>
</evidence>
<dbReference type="SUPFAM" id="SSF52540">
    <property type="entry name" value="P-loop containing nucleoside triphosphate hydrolases"/>
    <property type="match status" value="1"/>
</dbReference>
<evidence type="ECO:0000313" key="14">
    <source>
        <dbReference type="EMBL" id="KAF5326125.1"/>
    </source>
</evidence>
<feature type="transmembrane region" description="Helical" evidence="11">
    <location>
        <begin position="60"/>
        <end position="86"/>
    </location>
</feature>
<dbReference type="Proteomes" id="UP000541558">
    <property type="component" value="Unassembled WGS sequence"/>
</dbReference>
<dbReference type="GO" id="GO:0016020">
    <property type="term" value="C:membrane"/>
    <property type="evidence" value="ECO:0007669"/>
    <property type="project" value="UniProtKB-SubCell"/>
</dbReference>
<evidence type="ECO:0008006" key="16">
    <source>
        <dbReference type="Google" id="ProtNLM"/>
    </source>
</evidence>
<dbReference type="CDD" id="cd18583">
    <property type="entry name" value="ABC_6TM_HMT1"/>
    <property type="match status" value="1"/>
</dbReference>
<name>A0A8H5F6Z9_9AGAR</name>
<gene>
    <name evidence="14" type="ORF">D9611_000133</name>
</gene>
<dbReference type="InterPro" id="IPR039421">
    <property type="entry name" value="Type_1_exporter"/>
</dbReference>
<evidence type="ECO:0000313" key="15">
    <source>
        <dbReference type="Proteomes" id="UP000541558"/>
    </source>
</evidence>
<evidence type="ECO:0000256" key="3">
    <source>
        <dbReference type="ARBA" id="ARBA00022692"/>
    </source>
</evidence>
<organism evidence="14 15">
    <name type="scientific">Ephemerocybe angulata</name>
    <dbReference type="NCBI Taxonomy" id="980116"/>
    <lineage>
        <taxon>Eukaryota</taxon>
        <taxon>Fungi</taxon>
        <taxon>Dikarya</taxon>
        <taxon>Basidiomycota</taxon>
        <taxon>Agaricomycotina</taxon>
        <taxon>Agaricomycetes</taxon>
        <taxon>Agaricomycetidae</taxon>
        <taxon>Agaricales</taxon>
        <taxon>Agaricineae</taxon>
        <taxon>Psathyrellaceae</taxon>
        <taxon>Ephemerocybe</taxon>
    </lineage>
</organism>
<feature type="transmembrane region" description="Helical" evidence="11">
    <location>
        <begin position="302"/>
        <end position="324"/>
    </location>
</feature>
<evidence type="ECO:0000256" key="11">
    <source>
        <dbReference type="SAM" id="Phobius"/>
    </source>
</evidence>
<evidence type="ECO:0000256" key="7">
    <source>
        <dbReference type="ARBA" id="ARBA00022989"/>
    </source>
</evidence>
<proteinExistence type="inferred from homology"/>
<dbReference type="PANTHER" id="PTHR24221">
    <property type="entry name" value="ATP-BINDING CASSETTE SUB-FAMILY B"/>
    <property type="match status" value="1"/>
</dbReference>
<dbReference type="Pfam" id="PF00664">
    <property type="entry name" value="ABC_membrane"/>
    <property type="match status" value="1"/>
</dbReference>
<dbReference type="FunFam" id="3.40.50.300:FF:000186">
    <property type="entry name" value="ATP-binding cassette sub-family B member 7, mitochondrial"/>
    <property type="match status" value="1"/>
</dbReference>
<dbReference type="InterPro" id="IPR027417">
    <property type="entry name" value="P-loop_NTPase"/>
</dbReference>
<feature type="region of interest" description="Disordered" evidence="10">
    <location>
        <begin position="935"/>
        <end position="1147"/>
    </location>
</feature>
<evidence type="ECO:0000256" key="1">
    <source>
        <dbReference type="ARBA" id="ARBA00004141"/>
    </source>
</evidence>
<dbReference type="Pfam" id="PF00005">
    <property type="entry name" value="ABC_tran"/>
    <property type="match status" value="1"/>
</dbReference>
<keyword evidence="3 11" id="KW-0812">Transmembrane</keyword>
<feature type="transmembrane region" description="Helical" evidence="11">
    <location>
        <begin position="98"/>
        <end position="116"/>
    </location>
</feature>
<feature type="transmembrane region" description="Helical" evidence="11">
    <location>
        <begin position="421"/>
        <end position="440"/>
    </location>
</feature>
<feature type="transmembrane region" description="Helical" evidence="11">
    <location>
        <begin position="446"/>
        <end position="467"/>
    </location>
</feature>
<feature type="transmembrane region" description="Helical" evidence="11">
    <location>
        <begin position="525"/>
        <end position="550"/>
    </location>
</feature>
<feature type="region of interest" description="Disordered" evidence="10">
    <location>
        <begin position="245"/>
        <end position="273"/>
    </location>
</feature>
<feature type="compositionally biased region" description="Basic and acidic residues" evidence="10">
    <location>
        <begin position="1094"/>
        <end position="1110"/>
    </location>
</feature>
<dbReference type="PANTHER" id="PTHR24221:SF648">
    <property type="entry name" value="ABC-TYPE TRANSPORTER ATR1"/>
    <property type="match status" value="1"/>
</dbReference>
<dbReference type="SMART" id="SM00382">
    <property type="entry name" value="AAA"/>
    <property type="match status" value="1"/>
</dbReference>
<dbReference type="PROSITE" id="PS50929">
    <property type="entry name" value="ABC_TM1F"/>
    <property type="match status" value="1"/>
</dbReference>
<evidence type="ECO:0000256" key="8">
    <source>
        <dbReference type="ARBA" id="ARBA00023136"/>
    </source>
</evidence>
<evidence type="ECO:0000256" key="4">
    <source>
        <dbReference type="ARBA" id="ARBA00022741"/>
    </source>
</evidence>
<feature type="domain" description="ABC transmembrane type-1" evidence="13">
    <location>
        <begin position="308"/>
        <end position="591"/>
    </location>
</feature>
<keyword evidence="4" id="KW-0547">Nucleotide-binding</keyword>
<comment type="subcellular location">
    <subcellularLocation>
        <location evidence="1">Membrane</location>
        <topology evidence="1">Multi-pass membrane protein</topology>
    </subcellularLocation>
</comment>
<dbReference type="SUPFAM" id="SSF90123">
    <property type="entry name" value="ABC transporter transmembrane region"/>
    <property type="match status" value="1"/>
</dbReference>
<feature type="region of interest" description="Disordered" evidence="10">
    <location>
        <begin position="878"/>
        <end position="897"/>
    </location>
</feature>
<evidence type="ECO:0000256" key="2">
    <source>
        <dbReference type="ARBA" id="ARBA00022448"/>
    </source>
</evidence>
<dbReference type="InterPro" id="IPR036640">
    <property type="entry name" value="ABC1_TM_sf"/>
</dbReference>
<evidence type="ECO:0000259" key="13">
    <source>
        <dbReference type="PROSITE" id="PS50929"/>
    </source>
</evidence>
<dbReference type="InterPro" id="IPR011527">
    <property type="entry name" value="ABC1_TM_dom"/>
</dbReference>
<evidence type="ECO:0000256" key="6">
    <source>
        <dbReference type="ARBA" id="ARBA00022840"/>
    </source>
</evidence>
<dbReference type="GO" id="GO:0000041">
    <property type="term" value="P:transition metal ion transport"/>
    <property type="evidence" value="ECO:0007669"/>
    <property type="project" value="UniProtKB-ARBA"/>
</dbReference>
<feature type="transmembrane region" description="Helical" evidence="11">
    <location>
        <begin position="132"/>
        <end position="150"/>
    </location>
</feature>
<dbReference type="InterPro" id="IPR003593">
    <property type="entry name" value="AAA+_ATPase"/>
</dbReference>
<evidence type="ECO:0000259" key="12">
    <source>
        <dbReference type="PROSITE" id="PS50893"/>
    </source>
</evidence>
<dbReference type="InterPro" id="IPR017871">
    <property type="entry name" value="ABC_transporter-like_CS"/>
</dbReference>
<evidence type="ECO:0000256" key="9">
    <source>
        <dbReference type="ARBA" id="ARBA00024363"/>
    </source>
</evidence>
<dbReference type="AlphaFoldDB" id="A0A8H5F6Z9"/>
<protein>
    <recommendedName>
        <fullName evidence="16">Mitochondrial half-size ABC transporter</fullName>
    </recommendedName>
</protein>
<dbReference type="Gene3D" id="3.40.50.300">
    <property type="entry name" value="P-loop containing nucleotide triphosphate hydrolases"/>
    <property type="match status" value="1"/>
</dbReference>
<dbReference type="PROSITE" id="PS50893">
    <property type="entry name" value="ABC_TRANSPORTER_2"/>
    <property type="match status" value="1"/>
</dbReference>
<keyword evidence="15" id="KW-1185">Reference proteome</keyword>
<dbReference type="PROSITE" id="PS00211">
    <property type="entry name" value="ABC_TRANSPORTER_1"/>
    <property type="match status" value="1"/>
</dbReference>
<dbReference type="OrthoDB" id="6500128at2759"/>
<keyword evidence="6" id="KW-0067">ATP-binding</keyword>
<evidence type="ECO:0000256" key="5">
    <source>
        <dbReference type="ARBA" id="ARBA00022792"/>
    </source>
</evidence>
<comment type="caution">
    <text evidence="14">The sequence shown here is derived from an EMBL/GenBank/DDBJ whole genome shotgun (WGS) entry which is preliminary data.</text>
</comment>
<feature type="domain" description="ABC transporter" evidence="12">
    <location>
        <begin position="625"/>
        <end position="861"/>
    </location>
</feature>
<feature type="compositionally biased region" description="Basic and acidic residues" evidence="10">
    <location>
        <begin position="944"/>
        <end position="958"/>
    </location>
</feature>
<comment type="similarity">
    <text evidence="9">Belongs to the ABC transporter superfamily. ABCB family. Heavy Metal importer (TC 3.A.1.210) subfamily.</text>
</comment>
<keyword evidence="5" id="KW-0496">Mitochondrion</keyword>
<keyword evidence="7 11" id="KW-1133">Transmembrane helix</keyword>
<accession>A0A8H5F6Z9</accession>
<dbReference type="EMBL" id="JAACJK010000163">
    <property type="protein sequence ID" value="KAF5326125.1"/>
    <property type="molecule type" value="Genomic_DNA"/>
</dbReference>
<keyword evidence="2" id="KW-0813">Transport</keyword>
<dbReference type="GO" id="GO:0140359">
    <property type="term" value="F:ABC-type transporter activity"/>
    <property type="evidence" value="ECO:0007669"/>
    <property type="project" value="InterPro"/>
</dbReference>
<keyword evidence="8 11" id="KW-0472">Membrane</keyword>
<feature type="compositionally biased region" description="Basic residues" evidence="10">
    <location>
        <begin position="1134"/>
        <end position="1147"/>
    </location>
</feature>
<dbReference type="Gene3D" id="1.20.1560.10">
    <property type="entry name" value="ABC transporter type 1, transmembrane domain"/>
    <property type="match status" value="1"/>
</dbReference>
<sequence>MLRIAEMAETSLPVFILRVLSPAIVSVAALSLLPLKQAAQPPDHSAITTVVAATTVPRRAAILALLSLAAITYLGDGLVFVIFSVISKDWPRHTAIPLNAVLGLASFSGIAVIGAWKDVSGADVWSLKRLKLAIFTSLSLDIAIISLLGLDIHLQVYPPHIPENAIPLQTLLHLGFPALRVLLLVPLLASLLSPRTVYQPVQSPDDDIHIAQPTASSFLLPPEAGQQQSSSLSINGDGSKYGTFRPRNNVQSVPQTRAATPVPSTNAGRESKPEISLEPTWGEVWERIRRLTPYLWPSNSRYLQSIAVICIFILLVGRVVNLALPLTLGELVKILEGSSGRSPWPYLFGYVGLRFLQGSGGLAAIRDALWAPVMQFSDLAMSQLAFDHILNLSFAWHTRRKTGEILRVLDRGAAINHTLELILFNIVPTFIDIFIALVAFCYLFDWSLALVIFVVMFTYVAASVILTQYRTRLRRQMNDRDVITRGIHTDCLLNYETVKYFGGEEHEGARFRDAMREYQTLEIRVILSLNLLNLVQNFIITVGLLVGSLMVARGVTRGETTASSFVIFITYLAQLYGPLNQLGYIYRSVNQSLVDTERLLALLNEPTEVNDKDNAPDLIVTEGEIEFQDVNFSYDGRTTALNRVSFKVPKGSAVALVGESGSGKSTILRLLYRFYDLQEGEGRILIDGQDIRDVTQKSLRQAIGVVPQDPVLFNSSIAYNIGYGKFDASREEVEEAARSAQMHERILTFPEGYDTKVGERGVRLSGGEKQRVAIARTLLKNPPILLLDEATSALDTSTEKDIQKALQNLVKGRSSLSIAHRLSTIATADLILVLKDGQIIEQGSHKELLALDGVFATMWADQISSTDAVSIAGDSLKKEKSQDSLKPSGSLKGYDAEVTNPVDNVLEGSSQYTEGLGSATQAGVDDMEVNGTTTASLEQAPGAEEAKDGQQTSEESKEAAVLPNPVSENQPIAFPSSDPVDEEDTPNVRSSPKDIPKALDGQNEAEPNVAVPAPIAFPTESTGTEIVTPPLVASPPAVTFGASAFSPPSSTGTPDPEAEPKRKRISSQNFQRLARRISLSSRRQGSVSSILPDLLRRDSSPRVSTDEGRGEGSSNPLLSDSPAASLRGDDKDKSKIKKKSKKRKDAN</sequence>
<feature type="compositionally biased region" description="Polar residues" evidence="10">
    <location>
        <begin position="246"/>
        <end position="268"/>
    </location>
</feature>
<feature type="transmembrane region" description="Helical" evidence="11">
    <location>
        <begin position="171"/>
        <end position="192"/>
    </location>
</feature>